<keyword evidence="3" id="KW-0238">DNA-binding</keyword>
<dbReference type="InterPro" id="IPR016032">
    <property type="entry name" value="Sig_transdc_resp-reg_C-effctor"/>
</dbReference>
<dbReference type="InterPro" id="IPR039420">
    <property type="entry name" value="WalR-like"/>
</dbReference>
<evidence type="ECO:0000256" key="3">
    <source>
        <dbReference type="ARBA" id="ARBA00023125"/>
    </source>
</evidence>
<sequence>MIDIIITDDHPLLLEGLKNVFAAEKDLMVKACFFDGQSTLEGLKNITADVLFLDINLPDINSIEVVAQIKNTYPEMKIIILSVHNEFAVINSMLQEGADGYIQKNASGIDIITGIHTVLQGTVFLCTQTQQIMQRKQQEGLKKVPKITRREKEILQQAAKGYTTIQIADILFISPHTVDSHRKNLMEKFEVKNLTTVIKLALEYGLIRESL</sequence>
<dbReference type="PROSITE" id="PS50043">
    <property type="entry name" value="HTH_LUXR_2"/>
    <property type="match status" value="1"/>
</dbReference>
<keyword evidence="4" id="KW-0804">Transcription</keyword>
<evidence type="ECO:0000256" key="2">
    <source>
        <dbReference type="ARBA" id="ARBA00023015"/>
    </source>
</evidence>
<dbReference type="CDD" id="cd06170">
    <property type="entry name" value="LuxR_C_like"/>
    <property type="match status" value="1"/>
</dbReference>
<comment type="caution">
    <text evidence="8">The sequence shown here is derived from an EMBL/GenBank/DDBJ whole genome shotgun (WGS) entry which is preliminary data.</text>
</comment>
<keyword evidence="9" id="KW-1185">Reference proteome</keyword>
<organism evidence="8 9">
    <name type="scientific">Paenimyroides ceti</name>
    <dbReference type="NCBI Taxonomy" id="395087"/>
    <lineage>
        <taxon>Bacteria</taxon>
        <taxon>Pseudomonadati</taxon>
        <taxon>Bacteroidota</taxon>
        <taxon>Flavobacteriia</taxon>
        <taxon>Flavobacteriales</taxon>
        <taxon>Flavobacteriaceae</taxon>
        <taxon>Paenimyroides</taxon>
    </lineage>
</organism>
<dbReference type="EMBL" id="JAUFQU010000001">
    <property type="protein sequence ID" value="MDN3705899.1"/>
    <property type="molecule type" value="Genomic_DNA"/>
</dbReference>
<dbReference type="InterPro" id="IPR011006">
    <property type="entry name" value="CheY-like_superfamily"/>
</dbReference>
<dbReference type="Proteomes" id="UP001242368">
    <property type="component" value="Unassembled WGS sequence"/>
</dbReference>
<keyword evidence="1 5" id="KW-0597">Phosphoprotein</keyword>
<dbReference type="SMART" id="SM00448">
    <property type="entry name" value="REC"/>
    <property type="match status" value="1"/>
</dbReference>
<dbReference type="PRINTS" id="PR00038">
    <property type="entry name" value="HTHLUXR"/>
</dbReference>
<evidence type="ECO:0000313" key="8">
    <source>
        <dbReference type="EMBL" id="MDN3705899.1"/>
    </source>
</evidence>
<dbReference type="Pfam" id="PF00072">
    <property type="entry name" value="Response_reg"/>
    <property type="match status" value="1"/>
</dbReference>
<name>A0ABT8CNY2_9FLAO</name>
<keyword evidence="2" id="KW-0805">Transcription regulation</keyword>
<evidence type="ECO:0000256" key="4">
    <source>
        <dbReference type="ARBA" id="ARBA00023163"/>
    </source>
</evidence>
<dbReference type="SUPFAM" id="SSF46894">
    <property type="entry name" value="C-terminal effector domain of the bipartite response regulators"/>
    <property type="match status" value="1"/>
</dbReference>
<feature type="domain" description="Response regulatory" evidence="7">
    <location>
        <begin position="3"/>
        <end position="119"/>
    </location>
</feature>
<dbReference type="SMART" id="SM00421">
    <property type="entry name" value="HTH_LUXR"/>
    <property type="match status" value="1"/>
</dbReference>
<evidence type="ECO:0000256" key="5">
    <source>
        <dbReference type="PROSITE-ProRule" id="PRU00169"/>
    </source>
</evidence>
<dbReference type="PANTHER" id="PTHR43214:SF41">
    <property type="entry name" value="NITRATE_NITRITE RESPONSE REGULATOR PROTEIN NARP"/>
    <property type="match status" value="1"/>
</dbReference>
<gene>
    <name evidence="8" type="ORF">QW060_02010</name>
</gene>
<evidence type="ECO:0000259" key="7">
    <source>
        <dbReference type="PROSITE" id="PS50110"/>
    </source>
</evidence>
<evidence type="ECO:0000256" key="1">
    <source>
        <dbReference type="ARBA" id="ARBA00022553"/>
    </source>
</evidence>
<dbReference type="SUPFAM" id="SSF52172">
    <property type="entry name" value="CheY-like"/>
    <property type="match status" value="1"/>
</dbReference>
<dbReference type="PROSITE" id="PS00622">
    <property type="entry name" value="HTH_LUXR_1"/>
    <property type="match status" value="1"/>
</dbReference>
<reference evidence="9" key="1">
    <citation type="journal article" date="2019" name="Int. J. Syst. Evol. Microbiol.">
        <title>The Global Catalogue of Microorganisms (GCM) 10K type strain sequencing project: providing services to taxonomists for standard genome sequencing and annotation.</title>
        <authorList>
            <consortium name="The Broad Institute Genomics Platform"/>
            <consortium name="The Broad Institute Genome Sequencing Center for Infectious Disease"/>
            <person name="Wu L."/>
            <person name="Ma J."/>
        </authorList>
    </citation>
    <scope>NUCLEOTIDE SEQUENCE [LARGE SCALE GENOMIC DNA]</scope>
    <source>
        <strain evidence="9">CECT 7184</strain>
    </source>
</reference>
<dbReference type="InterPro" id="IPR000792">
    <property type="entry name" value="Tscrpt_reg_LuxR_C"/>
</dbReference>
<evidence type="ECO:0000313" key="9">
    <source>
        <dbReference type="Proteomes" id="UP001242368"/>
    </source>
</evidence>
<dbReference type="InterPro" id="IPR001789">
    <property type="entry name" value="Sig_transdc_resp-reg_receiver"/>
</dbReference>
<dbReference type="RefSeq" id="WP_290362046.1">
    <property type="nucleotide sequence ID" value="NZ_JAUFQU010000001.1"/>
</dbReference>
<accession>A0ABT8CNY2</accession>
<evidence type="ECO:0000259" key="6">
    <source>
        <dbReference type="PROSITE" id="PS50043"/>
    </source>
</evidence>
<proteinExistence type="predicted"/>
<feature type="domain" description="HTH luxR-type" evidence="6">
    <location>
        <begin position="140"/>
        <end position="205"/>
    </location>
</feature>
<dbReference type="InterPro" id="IPR058245">
    <property type="entry name" value="NreC/VraR/RcsB-like_REC"/>
</dbReference>
<feature type="modified residue" description="4-aspartylphosphate" evidence="5">
    <location>
        <position position="54"/>
    </location>
</feature>
<dbReference type="CDD" id="cd17535">
    <property type="entry name" value="REC_NarL-like"/>
    <property type="match status" value="1"/>
</dbReference>
<dbReference type="Pfam" id="PF00196">
    <property type="entry name" value="GerE"/>
    <property type="match status" value="1"/>
</dbReference>
<protein>
    <submittedName>
        <fullName evidence="8">Response regulator transcription factor</fullName>
    </submittedName>
</protein>
<dbReference type="PROSITE" id="PS50110">
    <property type="entry name" value="RESPONSE_REGULATORY"/>
    <property type="match status" value="1"/>
</dbReference>
<dbReference type="Gene3D" id="3.40.50.2300">
    <property type="match status" value="1"/>
</dbReference>
<dbReference type="PANTHER" id="PTHR43214">
    <property type="entry name" value="TWO-COMPONENT RESPONSE REGULATOR"/>
    <property type="match status" value="1"/>
</dbReference>